<evidence type="ECO:0000256" key="5">
    <source>
        <dbReference type="ARBA" id="ARBA00023136"/>
    </source>
</evidence>
<reference evidence="9 10" key="1">
    <citation type="submission" date="2015-05" db="EMBL/GenBank/DDBJ databases">
        <authorList>
            <person name="Fogelqvist Johan"/>
        </authorList>
    </citation>
    <scope>NUCLEOTIDE SEQUENCE [LARGE SCALE GENOMIC DNA]</scope>
    <source>
        <strain evidence="7">VL1</strain>
        <strain evidence="8">VL2</strain>
    </source>
</reference>
<evidence type="ECO:0000256" key="3">
    <source>
        <dbReference type="ARBA" id="ARBA00022692"/>
    </source>
</evidence>
<dbReference type="PANTHER" id="PTHR43791:SF65">
    <property type="entry name" value="MAJOR FACILITATOR SUPERFAMILY (MFS) PROFILE DOMAIN-CONTAINING PROTEIN-RELATED"/>
    <property type="match status" value="1"/>
</dbReference>
<dbReference type="EMBL" id="CVQH01021384">
    <property type="protein sequence ID" value="CRK30197.1"/>
    <property type="molecule type" value="Genomic_DNA"/>
</dbReference>
<keyword evidence="5 6" id="KW-0472">Membrane</keyword>
<keyword evidence="3 6" id="KW-0812">Transmembrane</keyword>
<organism evidence="7 9">
    <name type="scientific">Verticillium longisporum</name>
    <name type="common">Verticillium dahliae var. longisporum</name>
    <dbReference type="NCBI Taxonomy" id="100787"/>
    <lineage>
        <taxon>Eukaryota</taxon>
        <taxon>Fungi</taxon>
        <taxon>Dikarya</taxon>
        <taxon>Ascomycota</taxon>
        <taxon>Pezizomycotina</taxon>
        <taxon>Sordariomycetes</taxon>
        <taxon>Hypocreomycetidae</taxon>
        <taxon>Glomerellales</taxon>
        <taxon>Plectosphaerellaceae</taxon>
        <taxon>Verticillium</taxon>
    </lineage>
</organism>
<name>A0A0G4M7G3_VERLO</name>
<accession>A0A0G4M7G3</accession>
<dbReference type="GO" id="GO:0016020">
    <property type="term" value="C:membrane"/>
    <property type="evidence" value="ECO:0007669"/>
    <property type="project" value="UniProtKB-SubCell"/>
</dbReference>
<dbReference type="Pfam" id="PF07690">
    <property type="entry name" value="MFS_1"/>
    <property type="match status" value="1"/>
</dbReference>
<evidence type="ECO:0000313" key="7">
    <source>
        <dbReference type="EMBL" id="CRK30197.1"/>
    </source>
</evidence>
<evidence type="ECO:0000256" key="1">
    <source>
        <dbReference type="ARBA" id="ARBA00004141"/>
    </source>
</evidence>
<evidence type="ECO:0008006" key="11">
    <source>
        <dbReference type="Google" id="ProtNLM"/>
    </source>
</evidence>
<evidence type="ECO:0000313" key="10">
    <source>
        <dbReference type="Proteomes" id="UP000045706"/>
    </source>
</evidence>
<comment type="subcellular location">
    <subcellularLocation>
        <location evidence="1">Membrane</location>
        <topology evidence="1">Multi-pass membrane protein</topology>
    </subcellularLocation>
</comment>
<feature type="transmembrane region" description="Helical" evidence="6">
    <location>
        <begin position="265"/>
        <end position="285"/>
    </location>
</feature>
<proteinExistence type="predicted"/>
<evidence type="ECO:0000313" key="9">
    <source>
        <dbReference type="Proteomes" id="UP000044602"/>
    </source>
</evidence>
<feature type="transmembrane region" description="Helical" evidence="6">
    <location>
        <begin position="346"/>
        <end position="370"/>
    </location>
</feature>
<dbReference type="FunFam" id="1.20.1250.20:FF:000247">
    <property type="entry name" value="MFS general substrate transporter"/>
    <property type="match status" value="1"/>
</dbReference>
<keyword evidence="4 6" id="KW-1133">Transmembrane helix</keyword>
<protein>
    <recommendedName>
        <fullName evidence="11">Major facilitator superfamily (MFS) profile domain-containing protein</fullName>
    </recommendedName>
</protein>
<keyword evidence="2" id="KW-0813">Transport</keyword>
<evidence type="ECO:0000256" key="6">
    <source>
        <dbReference type="SAM" id="Phobius"/>
    </source>
</evidence>
<evidence type="ECO:0000256" key="2">
    <source>
        <dbReference type="ARBA" id="ARBA00022448"/>
    </source>
</evidence>
<dbReference type="AlphaFoldDB" id="A0A0G4M7G3"/>
<dbReference type="PANTHER" id="PTHR43791">
    <property type="entry name" value="PERMEASE-RELATED"/>
    <property type="match status" value="1"/>
</dbReference>
<sequence length="565" mass="65231">MATVLTRNKTKISKYGTTEETTSLLAIDVAPLGAPIDEKRFWFQRRRNYDPDAIATQASVFDDPDTADRYEPHPEWENIHRFDPSARWSWGEEHSLVRKIDWRIMVWACIMFMALELDRANIQQALTDNFLGDLGMTTNDYNLGNTIFKLSFLCAELPSQLLSKWIGPDRWIPAQMVLWSLIASTQFWLSGRHSFLIFRALLGMLQGGFIPDVILYLSYFYKHHELSLRLGFVWTAMSLADIFSALFASGILHMRGVNGQAGWRWLFLIEGLITFVAGLFGFLLMPAGPCQTASWFRGKQGWFSKREEIIMVNRVLREDPGKSGMHNREAITPQLLWNSLKDFDLWPIYLIGLTFEIPMGPPKLYLTLTLRSLGFDTFQSNLLSIPYTIGHMIMMLGLTYIGEIFKELSFVSMIGQVWALPLLIFLNIVNTDEINRWLLYFVIILLLMYPNPHPIQVGWNSRNSGSVRSRTVSAACYNMFVQGSGIISSNIYREDDAPLYKRGNRWLLTIACGNIALYLSVKAYYVWRNKQRDRRWSAMTEDERLDYLSTTTDEGNKRLDFRFAH</sequence>
<dbReference type="STRING" id="100787.A0A0G4M7G3"/>
<keyword evidence="9" id="KW-1185">Reference proteome</keyword>
<dbReference type="EMBL" id="CVQI01032940">
    <property type="protein sequence ID" value="CRK42826.1"/>
    <property type="molecule type" value="Genomic_DNA"/>
</dbReference>
<dbReference type="Gene3D" id="1.20.1250.20">
    <property type="entry name" value="MFS general substrate transporter like domains"/>
    <property type="match status" value="1"/>
</dbReference>
<dbReference type="Proteomes" id="UP000044602">
    <property type="component" value="Unassembled WGS sequence"/>
</dbReference>
<dbReference type="InterPro" id="IPR036259">
    <property type="entry name" value="MFS_trans_sf"/>
</dbReference>
<dbReference type="SUPFAM" id="SSF103473">
    <property type="entry name" value="MFS general substrate transporter"/>
    <property type="match status" value="1"/>
</dbReference>
<dbReference type="Proteomes" id="UP000045706">
    <property type="component" value="Unassembled WGS sequence"/>
</dbReference>
<dbReference type="GO" id="GO:0022857">
    <property type="term" value="F:transmembrane transporter activity"/>
    <property type="evidence" value="ECO:0007669"/>
    <property type="project" value="InterPro"/>
</dbReference>
<evidence type="ECO:0000313" key="8">
    <source>
        <dbReference type="EMBL" id="CRK42826.1"/>
    </source>
</evidence>
<dbReference type="FunFam" id="1.20.1250.20:FF:000106">
    <property type="entry name" value="MFS transporter, putative"/>
    <property type="match status" value="1"/>
</dbReference>
<dbReference type="InterPro" id="IPR011701">
    <property type="entry name" value="MFS"/>
</dbReference>
<evidence type="ECO:0000256" key="4">
    <source>
        <dbReference type="ARBA" id="ARBA00022989"/>
    </source>
</evidence>
<feature type="transmembrane region" description="Helical" evidence="6">
    <location>
        <begin position="408"/>
        <end position="430"/>
    </location>
</feature>
<feature type="transmembrane region" description="Helical" evidence="6">
    <location>
        <begin position="382"/>
        <end position="402"/>
    </location>
</feature>
<feature type="transmembrane region" description="Helical" evidence="6">
    <location>
        <begin position="231"/>
        <end position="253"/>
    </location>
</feature>
<feature type="transmembrane region" description="Helical" evidence="6">
    <location>
        <begin position="506"/>
        <end position="527"/>
    </location>
</feature>
<feature type="transmembrane region" description="Helical" evidence="6">
    <location>
        <begin position="437"/>
        <end position="455"/>
    </location>
</feature>
<gene>
    <name evidence="7" type="ORF">BN1708_015783</name>
    <name evidence="8" type="ORF">BN1723_005435</name>
</gene>
<feature type="transmembrane region" description="Helical" evidence="6">
    <location>
        <begin position="196"/>
        <end position="219"/>
    </location>
</feature>